<dbReference type="InterPro" id="IPR035919">
    <property type="entry name" value="EAL_sf"/>
</dbReference>
<dbReference type="PANTHER" id="PTHR44757:SF2">
    <property type="entry name" value="BIOFILM ARCHITECTURE MAINTENANCE PROTEIN MBAA"/>
    <property type="match status" value="1"/>
</dbReference>
<gene>
    <name evidence="6" type="ORF">THMIRHAT_23370</name>
</gene>
<name>A0A6F8PR41_9GAMM</name>
<evidence type="ECO:0000313" key="7">
    <source>
        <dbReference type="Proteomes" id="UP000501466"/>
    </source>
</evidence>
<dbReference type="InterPro" id="IPR029787">
    <property type="entry name" value="Nucleotide_cyclase"/>
</dbReference>
<dbReference type="PANTHER" id="PTHR44757">
    <property type="entry name" value="DIGUANYLATE CYCLASE DGCP"/>
    <property type="match status" value="1"/>
</dbReference>
<dbReference type="NCBIfam" id="TIGR00229">
    <property type="entry name" value="sensory_box"/>
    <property type="match status" value="3"/>
</dbReference>
<dbReference type="InterPro" id="IPR052155">
    <property type="entry name" value="Biofilm_reg_signaling"/>
</dbReference>
<dbReference type="InterPro" id="IPR000160">
    <property type="entry name" value="GGDEF_dom"/>
</dbReference>
<dbReference type="NCBIfam" id="TIGR00254">
    <property type="entry name" value="GGDEF"/>
    <property type="match status" value="1"/>
</dbReference>
<evidence type="ECO:0000259" key="4">
    <source>
        <dbReference type="PROSITE" id="PS50883"/>
    </source>
</evidence>
<feature type="domain" description="GGDEF" evidence="5">
    <location>
        <begin position="526"/>
        <end position="658"/>
    </location>
</feature>
<dbReference type="InterPro" id="IPR001633">
    <property type="entry name" value="EAL_dom"/>
</dbReference>
<comment type="cofactor">
    <cofactor evidence="1">
        <name>Mg(2+)</name>
        <dbReference type="ChEBI" id="CHEBI:18420"/>
    </cofactor>
</comment>
<dbReference type="Proteomes" id="UP000501466">
    <property type="component" value="Chromosome"/>
</dbReference>
<evidence type="ECO:0000259" key="5">
    <source>
        <dbReference type="PROSITE" id="PS50887"/>
    </source>
</evidence>
<dbReference type="Pfam" id="PF13426">
    <property type="entry name" value="PAS_9"/>
    <property type="match status" value="2"/>
</dbReference>
<keyword evidence="7" id="KW-1185">Reference proteome</keyword>
<dbReference type="SUPFAM" id="SSF141868">
    <property type="entry name" value="EAL domain-like"/>
    <property type="match status" value="1"/>
</dbReference>
<dbReference type="SMART" id="SM00086">
    <property type="entry name" value="PAC"/>
    <property type="match status" value="4"/>
</dbReference>
<dbReference type="SUPFAM" id="SSF55785">
    <property type="entry name" value="PYP-like sensor domain (PAS domain)"/>
    <property type="match status" value="4"/>
</dbReference>
<feature type="domain" description="PAS" evidence="2">
    <location>
        <begin position="262"/>
        <end position="314"/>
    </location>
</feature>
<dbReference type="KEGG" id="tzo:THMIRHAT_23370"/>
<dbReference type="SMART" id="SM00091">
    <property type="entry name" value="PAS"/>
    <property type="match status" value="4"/>
</dbReference>
<dbReference type="InterPro" id="IPR043128">
    <property type="entry name" value="Rev_trsase/Diguanyl_cyclase"/>
</dbReference>
<dbReference type="InterPro" id="IPR013767">
    <property type="entry name" value="PAS_fold"/>
</dbReference>
<dbReference type="Gene3D" id="3.30.450.20">
    <property type="entry name" value="PAS domain"/>
    <property type="match status" value="4"/>
</dbReference>
<dbReference type="SMART" id="SM00267">
    <property type="entry name" value="GGDEF"/>
    <property type="match status" value="1"/>
</dbReference>
<feature type="domain" description="PAC" evidence="3">
    <location>
        <begin position="190"/>
        <end position="243"/>
    </location>
</feature>
<dbReference type="SUPFAM" id="SSF55073">
    <property type="entry name" value="Nucleotide cyclase"/>
    <property type="match status" value="1"/>
</dbReference>
<evidence type="ECO:0000256" key="1">
    <source>
        <dbReference type="ARBA" id="ARBA00001946"/>
    </source>
</evidence>
<dbReference type="CDD" id="cd01948">
    <property type="entry name" value="EAL"/>
    <property type="match status" value="1"/>
</dbReference>
<dbReference type="Pfam" id="PF00990">
    <property type="entry name" value="GGDEF"/>
    <property type="match status" value="1"/>
</dbReference>
<dbReference type="PROSITE" id="PS50112">
    <property type="entry name" value="PAS"/>
    <property type="match status" value="4"/>
</dbReference>
<dbReference type="Gene3D" id="3.30.70.270">
    <property type="match status" value="1"/>
</dbReference>
<dbReference type="GO" id="GO:0006355">
    <property type="term" value="P:regulation of DNA-templated transcription"/>
    <property type="evidence" value="ECO:0007669"/>
    <property type="project" value="InterPro"/>
</dbReference>
<dbReference type="InterPro" id="IPR000700">
    <property type="entry name" value="PAS-assoc_C"/>
</dbReference>
<evidence type="ECO:0000313" key="6">
    <source>
        <dbReference type="EMBL" id="BBP44591.1"/>
    </source>
</evidence>
<dbReference type="GO" id="GO:0003824">
    <property type="term" value="F:catalytic activity"/>
    <property type="evidence" value="ECO:0007669"/>
    <property type="project" value="UniProtKB-ARBA"/>
</dbReference>
<evidence type="ECO:0008006" key="8">
    <source>
        <dbReference type="Google" id="ProtNLM"/>
    </source>
</evidence>
<protein>
    <recommendedName>
        <fullName evidence="8">GGDEF domain-containing protein</fullName>
    </recommendedName>
</protein>
<organism evidence="6 7">
    <name type="scientific">Thiosulfativibrio zosterae</name>
    <dbReference type="NCBI Taxonomy" id="2675053"/>
    <lineage>
        <taxon>Bacteria</taxon>
        <taxon>Pseudomonadati</taxon>
        <taxon>Pseudomonadota</taxon>
        <taxon>Gammaproteobacteria</taxon>
        <taxon>Thiotrichales</taxon>
        <taxon>Piscirickettsiaceae</taxon>
        <taxon>Thiosulfativibrio</taxon>
    </lineage>
</organism>
<dbReference type="PROSITE" id="PS50113">
    <property type="entry name" value="PAC"/>
    <property type="match status" value="1"/>
</dbReference>
<dbReference type="FunFam" id="3.30.70.270:FF:000001">
    <property type="entry name" value="Diguanylate cyclase domain protein"/>
    <property type="match status" value="1"/>
</dbReference>
<feature type="domain" description="PAS" evidence="2">
    <location>
        <begin position="363"/>
        <end position="419"/>
    </location>
</feature>
<dbReference type="CDD" id="cd00130">
    <property type="entry name" value="PAS"/>
    <property type="match status" value="4"/>
</dbReference>
<feature type="domain" description="EAL" evidence="4">
    <location>
        <begin position="667"/>
        <end position="923"/>
    </location>
</feature>
<dbReference type="Pfam" id="PF08447">
    <property type="entry name" value="PAS_3"/>
    <property type="match status" value="1"/>
</dbReference>
<dbReference type="InterPro" id="IPR013655">
    <property type="entry name" value="PAS_fold_3"/>
</dbReference>
<dbReference type="EMBL" id="AP021888">
    <property type="protein sequence ID" value="BBP44591.1"/>
    <property type="molecule type" value="Genomic_DNA"/>
</dbReference>
<dbReference type="Pfam" id="PF00989">
    <property type="entry name" value="PAS"/>
    <property type="match status" value="1"/>
</dbReference>
<dbReference type="InterPro" id="IPR035965">
    <property type="entry name" value="PAS-like_dom_sf"/>
</dbReference>
<feature type="domain" description="PAS" evidence="2">
    <location>
        <begin position="115"/>
        <end position="155"/>
    </location>
</feature>
<reference evidence="7" key="1">
    <citation type="submission" date="2019-11" db="EMBL/GenBank/DDBJ databases">
        <title>Isolation and characterization of two novel species in the genus Thiomicrorhabdus.</title>
        <authorList>
            <person name="Mochizuki J."/>
            <person name="Kojima H."/>
            <person name="Fukui M."/>
        </authorList>
    </citation>
    <scope>NUCLEOTIDE SEQUENCE [LARGE SCALE GENOMIC DNA]</scope>
    <source>
        <strain evidence="7">AkT22</strain>
    </source>
</reference>
<dbReference type="InterPro" id="IPR001610">
    <property type="entry name" value="PAC"/>
</dbReference>
<feature type="domain" description="PAS" evidence="2">
    <location>
        <begin position="1"/>
        <end position="39"/>
    </location>
</feature>
<dbReference type="InterPro" id="IPR000014">
    <property type="entry name" value="PAS"/>
</dbReference>
<accession>A0A6F8PR41</accession>
<dbReference type="Gene3D" id="3.20.20.450">
    <property type="entry name" value="EAL domain"/>
    <property type="match status" value="1"/>
</dbReference>
<dbReference type="SMART" id="SM00052">
    <property type="entry name" value="EAL"/>
    <property type="match status" value="1"/>
</dbReference>
<dbReference type="AlphaFoldDB" id="A0A6F8PR41"/>
<evidence type="ECO:0000259" key="2">
    <source>
        <dbReference type="PROSITE" id="PS50112"/>
    </source>
</evidence>
<dbReference type="CDD" id="cd01949">
    <property type="entry name" value="GGDEF"/>
    <property type="match status" value="1"/>
</dbReference>
<sequence>MVLVDFNTGNLVFLNQAAERLFGYTTEQVVGKSQQILHPPIMNQADKDTFIKHRQQLEKQGQVEGMENIALHADGSHTHVEINVNILEIAHQKLMVGVFTPIEKRVQAMRELRQHKDELQAIFNNSQVGIFNVDQNRIITRVNQRFLTIFGYDLEAEVLGRSVEVIHESHKSYLKFGLAYFSQLPQKNALHIEYPMRKKSGKLIWCRISGKAIHADANSIAEGATWVIDDISDRKATEHALELERNLFTGGPTTILQWQPVEGWPVVYASKNVTQNLGYTQEDLRAPDFRFSELIHDLDAERVGKEVSQYLAEQRDHFEQYYRIKTKSGSYRSFYDYTQVEYNELGEPINIYGYLIDMTAYLNAQEMNQLLLAHSTEGIMGIDSRGHTSFVNPAALKMLGYEQDELIDKANHELIHHSDGDGNHIHAQDCRMSLPLKTGENYHVTDEVLWRKDGSSFAIEYWSTPMLKNSEIIGSVVTFHDISKRLEQENKIKHLAYHDPLTGLPNRRQLMRNLHAEIQDENNLAQRASLMLLDIDHFKEVNDSLGHPIGDELLKGIVGRIQNIIRPADTFARIGGDEFAILIPHDLGGINALKIAERIIETFKTPFKIKNHHIKSNTSIGITLCNSGLKIDNIISQADIALYEAKNQGRGNFVFYELSMIDKVNDDLKLFNGLTQALNKQEFSLHYQLKFDAKNQQIDGAEMLLRWHPKDESLIKFSRPDIFIPMSEKRNYLQTIGLWQLEQLAKDIPLLKAAGLKGRISINLSGCQLSNVHKFERFIEVVLQLNMALTDLEFEITETAYANLSDTIKDALSKLQNQGLSIAIDDFGTGYSSLVALRELHSNILKIDKQFVDDLDTSEDDEAIVSAIIYMAHALGKAVVAEGVETEQQMLKLQTLGCDIYQGYYFARPQSCQDTCRHLQSLTQK</sequence>
<evidence type="ECO:0000259" key="3">
    <source>
        <dbReference type="PROSITE" id="PS50113"/>
    </source>
</evidence>
<dbReference type="PROSITE" id="PS50887">
    <property type="entry name" value="GGDEF"/>
    <property type="match status" value="1"/>
</dbReference>
<proteinExistence type="predicted"/>
<dbReference type="Pfam" id="PF00563">
    <property type="entry name" value="EAL"/>
    <property type="match status" value="1"/>
</dbReference>
<dbReference type="PROSITE" id="PS50883">
    <property type="entry name" value="EAL"/>
    <property type="match status" value="1"/>
</dbReference>